<dbReference type="Proteomes" id="UP001157418">
    <property type="component" value="Unassembled WGS sequence"/>
</dbReference>
<protein>
    <submittedName>
        <fullName evidence="1">Uncharacterized protein</fullName>
    </submittedName>
</protein>
<proteinExistence type="predicted"/>
<sequence length="99" mass="11028">MTILPLKSPLMLVGCSVGGHGSRQHQSVPSFIESLAAEKAGCPYCFWRFFISCCNWDLSFSIWNKPLVFLLAIFQTELTISNEGTEGQLLFQRVDKGLA</sequence>
<accession>A0AAU9NBW6</accession>
<gene>
    <name evidence="1" type="ORF">LVIROSA_LOCUS22371</name>
</gene>
<evidence type="ECO:0000313" key="1">
    <source>
        <dbReference type="EMBL" id="CAH1435976.1"/>
    </source>
</evidence>
<keyword evidence="2" id="KW-1185">Reference proteome</keyword>
<reference evidence="1 2" key="1">
    <citation type="submission" date="2022-01" db="EMBL/GenBank/DDBJ databases">
        <authorList>
            <person name="Xiong W."/>
            <person name="Schranz E."/>
        </authorList>
    </citation>
    <scope>NUCLEOTIDE SEQUENCE [LARGE SCALE GENOMIC DNA]</scope>
</reference>
<comment type="caution">
    <text evidence="1">The sequence shown here is derived from an EMBL/GenBank/DDBJ whole genome shotgun (WGS) entry which is preliminary data.</text>
</comment>
<dbReference type="AlphaFoldDB" id="A0AAU9NBW6"/>
<dbReference type="EMBL" id="CAKMRJ010004445">
    <property type="protein sequence ID" value="CAH1435976.1"/>
    <property type="molecule type" value="Genomic_DNA"/>
</dbReference>
<name>A0AAU9NBW6_9ASTR</name>
<organism evidence="1 2">
    <name type="scientific">Lactuca virosa</name>
    <dbReference type="NCBI Taxonomy" id="75947"/>
    <lineage>
        <taxon>Eukaryota</taxon>
        <taxon>Viridiplantae</taxon>
        <taxon>Streptophyta</taxon>
        <taxon>Embryophyta</taxon>
        <taxon>Tracheophyta</taxon>
        <taxon>Spermatophyta</taxon>
        <taxon>Magnoliopsida</taxon>
        <taxon>eudicotyledons</taxon>
        <taxon>Gunneridae</taxon>
        <taxon>Pentapetalae</taxon>
        <taxon>asterids</taxon>
        <taxon>campanulids</taxon>
        <taxon>Asterales</taxon>
        <taxon>Asteraceae</taxon>
        <taxon>Cichorioideae</taxon>
        <taxon>Cichorieae</taxon>
        <taxon>Lactucinae</taxon>
        <taxon>Lactuca</taxon>
    </lineage>
</organism>
<evidence type="ECO:0000313" key="2">
    <source>
        <dbReference type="Proteomes" id="UP001157418"/>
    </source>
</evidence>